<organism evidence="1 2">
    <name type="scientific">Medicago truncatula</name>
    <name type="common">Barrel medic</name>
    <name type="synonym">Medicago tribuloides</name>
    <dbReference type="NCBI Taxonomy" id="3880"/>
    <lineage>
        <taxon>Eukaryota</taxon>
        <taxon>Viridiplantae</taxon>
        <taxon>Streptophyta</taxon>
        <taxon>Embryophyta</taxon>
        <taxon>Tracheophyta</taxon>
        <taxon>Spermatophyta</taxon>
        <taxon>Magnoliopsida</taxon>
        <taxon>eudicotyledons</taxon>
        <taxon>Gunneridae</taxon>
        <taxon>Pentapetalae</taxon>
        <taxon>rosids</taxon>
        <taxon>fabids</taxon>
        <taxon>Fabales</taxon>
        <taxon>Fabaceae</taxon>
        <taxon>Papilionoideae</taxon>
        <taxon>50 kb inversion clade</taxon>
        <taxon>NPAAA clade</taxon>
        <taxon>Hologalegina</taxon>
        <taxon>IRL clade</taxon>
        <taxon>Trifolieae</taxon>
        <taxon>Medicago</taxon>
    </lineage>
</organism>
<dbReference type="PANTHER" id="PTHR31317:SF14">
    <property type="entry name" value="DUF1005 FAMILY PROTEIN (DUF1005)"/>
    <property type="match status" value="1"/>
</dbReference>
<evidence type="ECO:0000313" key="2">
    <source>
        <dbReference type="Proteomes" id="UP000265566"/>
    </source>
</evidence>
<reference evidence="2" key="1">
    <citation type="journal article" date="2018" name="Nat. Plants">
        <title>Whole-genome landscape of Medicago truncatula symbiotic genes.</title>
        <authorList>
            <person name="Pecrix Y."/>
            <person name="Staton S.E."/>
            <person name="Sallet E."/>
            <person name="Lelandais-Briere C."/>
            <person name="Moreau S."/>
            <person name="Carrere S."/>
            <person name="Blein T."/>
            <person name="Jardinaud M.F."/>
            <person name="Latrasse D."/>
            <person name="Zouine M."/>
            <person name="Zahm M."/>
            <person name="Kreplak J."/>
            <person name="Mayjonade B."/>
            <person name="Satge C."/>
            <person name="Perez M."/>
            <person name="Cauet S."/>
            <person name="Marande W."/>
            <person name="Chantry-Darmon C."/>
            <person name="Lopez-Roques C."/>
            <person name="Bouchez O."/>
            <person name="Berard A."/>
            <person name="Debelle F."/>
            <person name="Munos S."/>
            <person name="Bendahmane A."/>
            <person name="Berges H."/>
            <person name="Niebel A."/>
            <person name="Buitink J."/>
            <person name="Frugier F."/>
            <person name="Benhamed M."/>
            <person name="Crespi M."/>
            <person name="Gouzy J."/>
            <person name="Gamas P."/>
        </authorList>
    </citation>
    <scope>NUCLEOTIDE SEQUENCE [LARGE SCALE GENOMIC DNA]</scope>
    <source>
        <strain evidence="2">cv. Jemalong A17</strain>
    </source>
</reference>
<proteinExistence type="predicted"/>
<comment type="caution">
    <text evidence="1">The sequence shown here is derived from an EMBL/GenBank/DDBJ whole genome shotgun (WGS) entry which is preliminary data.</text>
</comment>
<name>A0A396GSU2_MEDTR</name>
<dbReference type="InterPro" id="IPR010410">
    <property type="entry name" value="DUF1005"/>
</dbReference>
<gene>
    <name evidence="1" type="ORF">MtrunA17_Chr8g0389691</name>
</gene>
<dbReference type="Proteomes" id="UP000265566">
    <property type="component" value="Chromosome 8"/>
</dbReference>
<dbReference type="Gramene" id="rna50209">
    <property type="protein sequence ID" value="RHN43603.1"/>
    <property type="gene ID" value="gene50209"/>
</dbReference>
<dbReference type="Pfam" id="PF06219">
    <property type="entry name" value="DUF1005"/>
    <property type="match status" value="2"/>
</dbReference>
<dbReference type="AlphaFoldDB" id="A0A396GSU2"/>
<accession>A0A396GSU2</accession>
<dbReference type="PANTHER" id="PTHR31317">
    <property type="entry name" value="OS08G0163500 PROTEIN"/>
    <property type="match status" value="1"/>
</dbReference>
<sequence>MIVIHDLSGSPVAAASMITPFVPSPSSDRVSRSNAGAWVILRSIGGSTVSSCSWKSWGHLEAWRERGPIDGLGYKVELFSDNGPVNAIPIAEGTVSVKKGGKFCIDSAILGSKWLPGEGFVMGSTVSGEGKVSKPVVQVGVRHVTCMPDAALFIALSAAIDLSMDACKFFSHKLRKELCPDQQYYSFS</sequence>
<dbReference type="EMBL" id="PSQE01000008">
    <property type="protein sequence ID" value="RHN43603.1"/>
    <property type="molecule type" value="Genomic_DNA"/>
</dbReference>
<protein>
    <submittedName>
        <fullName evidence="1">Uncharacterized protein</fullName>
    </submittedName>
</protein>
<evidence type="ECO:0000313" key="1">
    <source>
        <dbReference type="EMBL" id="RHN43603.1"/>
    </source>
</evidence>